<evidence type="ECO:0000256" key="1">
    <source>
        <dbReference type="ARBA" id="ARBA00022723"/>
    </source>
</evidence>
<dbReference type="PANTHER" id="PTHR42961">
    <property type="entry name" value="IRON-SULFUR PROTEIN NUBPL"/>
    <property type="match status" value="1"/>
</dbReference>
<evidence type="ECO:0000256" key="2">
    <source>
        <dbReference type="ARBA" id="ARBA00022741"/>
    </source>
</evidence>
<dbReference type="InterPro" id="IPR044304">
    <property type="entry name" value="NUBPL-like"/>
</dbReference>
<feature type="compositionally biased region" description="Basic and acidic residues" evidence="7">
    <location>
        <begin position="479"/>
        <end position="491"/>
    </location>
</feature>
<feature type="compositionally biased region" description="Acidic residues" evidence="7">
    <location>
        <begin position="505"/>
        <end position="516"/>
    </location>
</feature>
<keyword evidence="5 6" id="KW-0411">Iron-sulfur</keyword>
<feature type="compositionally biased region" description="Basic and acidic residues" evidence="7">
    <location>
        <begin position="432"/>
        <end position="446"/>
    </location>
</feature>
<dbReference type="Gene3D" id="3.40.50.300">
    <property type="entry name" value="P-loop containing nucleotide triphosphate hydrolases"/>
    <property type="match status" value="1"/>
</dbReference>
<evidence type="ECO:0000313" key="8">
    <source>
        <dbReference type="EMBL" id="MFB9826113.1"/>
    </source>
</evidence>
<dbReference type="CDD" id="cd02037">
    <property type="entry name" value="Mrp_NBP35"/>
    <property type="match status" value="1"/>
</dbReference>
<protein>
    <recommendedName>
        <fullName evidence="6">Iron-sulfur cluster carrier protein</fullName>
    </recommendedName>
</protein>
<accession>A0ABD5MRV5</accession>
<name>A0ABD5MRV5_9EURY</name>
<sequence>MADDPAHNCDAHGDGRVGDAADQDAELVERAADALADASLPDGLADDPFTAGVVTDVRAADGTVTLDVSLGPAPTDGELGPETSDLAVERLRGAVFEVAGVEEVRVEEVGTEDMDARDDASGGAGYHDDAGHDGHDDVHEHHTPAADRTLDGVDHVVAVASAKGGVGKTTVSVALARALAADGLDVGLFDADVYGPNVPELLAVEGPVRATDDGAAAPVERAGVETMSVGLLADGGPVAWRGSMAHEALSELLFDTAWGHTVDGADEDAAGDEGADGDGDGRLDVLVLDVPPGTGDVPLTITQSVPVDGTVLVSTPAATALSDTARFRELLDENGVPTLGVVSNMDGFTCPTCGDSHDLFDADVDAADRLECPVLASLPFDADLRERLAVGPEGDGDDAVPEAAREMASTVRERIGLDGDDPVPSAAVDVRGMPERPRREHVRAEAADTDPGGRLSLLDSTPPDPLLDAVSVGFGCPRDGLDPRVRRHGDGRWSLTVERPATGEVADDAEPPAEDAEPGRPGVTGR</sequence>
<dbReference type="GO" id="GO:0051536">
    <property type="term" value="F:iron-sulfur cluster binding"/>
    <property type="evidence" value="ECO:0007669"/>
    <property type="project" value="UniProtKB-UniRule"/>
</dbReference>
<evidence type="ECO:0000256" key="4">
    <source>
        <dbReference type="ARBA" id="ARBA00023004"/>
    </source>
</evidence>
<dbReference type="InterPro" id="IPR019591">
    <property type="entry name" value="Mrp/NBP35_ATP-bd"/>
</dbReference>
<dbReference type="EMBL" id="JBHMAJ010000011">
    <property type="protein sequence ID" value="MFB9826113.1"/>
    <property type="molecule type" value="Genomic_DNA"/>
</dbReference>
<keyword evidence="2 6" id="KW-0547">Nucleotide-binding</keyword>
<keyword evidence="4 6" id="KW-0408">Iron</keyword>
<dbReference type="SUPFAM" id="SSF52540">
    <property type="entry name" value="P-loop containing nucleoside triphosphate hydrolases"/>
    <property type="match status" value="1"/>
</dbReference>
<dbReference type="PANTHER" id="PTHR42961:SF2">
    <property type="entry name" value="IRON-SULFUR PROTEIN NUBPL"/>
    <property type="match status" value="1"/>
</dbReference>
<gene>
    <name evidence="8" type="ORF">ACFFOL_18235</name>
</gene>
<comment type="function">
    <text evidence="6">Binds and transfers iron-sulfur (Fe-S) clusters to target apoproteins. Can hydrolyze ATP.</text>
</comment>
<dbReference type="GO" id="GO:0005524">
    <property type="term" value="F:ATP binding"/>
    <property type="evidence" value="ECO:0007669"/>
    <property type="project" value="UniProtKB-UniRule"/>
</dbReference>
<evidence type="ECO:0000256" key="5">
    <source>
        <dbReference type="ARBA" id="ARBA00023014"/>
    </source>
</evidence>
<keyword evidence="1 6" id="KW-0479">Metal-binding</keyword>
<feature type="binding site" evidence="6">
    <location>
        <begin position="162"/>
        <end position="169"/>
    </location>
    <ligand>
        <name>ATP</name>
        <dbReference type="ChEBI" id="CHEBI:30616"/>
    </ligand>
</feature>
<dbReference type="InterPro" id="IPR027417">
    <property type="entry name" value="P-loop_NTPase"/>
</dbReference>
<comment type="caution">
    <text evidence="8">The sequence shown here is derived from an EMBL/GenBank/DDBJ whole genome shotgun (WGS) entry which is preliminary data.</text>
</comment>
<evidence type="ECO:0000256" key="6">
    <source>
        <dbReference type="HAMAP-Rule" id="MF_02040"/>
    </source>
</evidence>
<proteinExistence type="inferred from homology"/>
<feature type="region of interest" description="Disordered" evidence="7">
    <location>
        <begin position="415"/>
        <end position="464"/>
    </location>
</feature>
<dbReference type="GeneID" id="67212753"/>
<evidence type="ECO:0000256" key="7">
    <source>
        <dbReference type="SAM" id="MobiDB-lite"/>
    </source>
</evidence>
<keyword evidence="3 6" id="KW-0067">ATP-binding</keyword>
<dbReference type="RefSeq" id="WP_225935258.1">
    <property type="nucleotide sequence ID" value="NZ_CP082288.1"/>
</dbReference>
<evidence type="ECO:0000313" key="9">
    <source>
        <dbReference type="Proteomes" id="UP001589595"/>
    </source>
</evidence>
<organism evidence="8 9">
    <name type="scientific">Halobaculum roseum</name>
    <dbReference type="NCBI Taxonomy" id="2175149"/>
    <lineage>
        <taxon>Archaea</taxon>
        <taxon>Methanobacteriati</taxon>
        <taxon>Methanobacteriota</taxon>
        <taxon>Stenosarchaea group</taxon>
        <taxon>Halobacteria</taxon>
        <taxon>Halobacteriales</taxon>
        <taxon>Haloferacaceae</taxon>
        <taxon>Halobaculum</taxon>
    </lineage>
</organism>
<dbReference type="AlphaFoldDB" id="A0ABD5MRV5"/>
<keyword evidence="9" id="KW-1185">Reference proteome</keyword>
<feature type="compositionally biased region" description="Basic and acidic residues" evidence="7">
    <location>
        <begin position="1"/>
        <end position="19"/>
    </location>
</feature>
<feature type="region of interest" description="Disordered" evidence="7">
    <location>
        <begin position="112"/>
        <end position="149"/>
    </location>
</feature>
<dbReference type="InterPro" id="IPR033756">
    <property type="entry name" value="YlxH/NBP35"/>
</dbReference>
<feature type="region of interest" description="Disordered" evidence="7">
    <location>
        <begin position="1"/>
        <end position="21"/>
    </location>
</feature>
<comment type="subunit">
    <text evidence="6">Homodimer.</text>
</comment>
<dbReference type="HAMAP" id="MF_02040">
    <property type="entry name" value="Mrp_NBP35"/>
    <property type="match status" value="1"/>
</dbReference>
<dbReference type="GO" id="GO:0046872">
    <property type="term" value="F:metal ion binding"/>
    <property type="evidence" value="ECO:0007669"/>
    <property type="project" value="UniProtKB-KW"/>
</dbReference>
<evidence type="ECO:0000256" key="3">
    <source>
        <dbReference type="ARBA" id="ARBA00022840"/>
    </source>
</evidence>
<feature type="compositionally biased region" description="Basic and acidic residues" evidence="7">
    <location>
        <begin position="126"/>
        <end position="149"/>
    </location>
</feature>
<dbReference type="GO" id="GO:0016887">
    <property type="term" value="F:ATP hydrolysis activity"/>
    <property type="evidence" value="ECO:0007669"/>
    <property type="project" value="UniProtKB-UniRule"/>
</dbReference>
<feature type="region of interest" description="Disordered" evidence="7">
    <location>
        <begin position="479"/>
        <end position="526"/>
    </location>
</feature>
<dbReference type="Pfam" id="PF10609">
    <property type="entry name" value="ParA"/>
    <property type="match status" value="2"/>
</dbReference>
<reference evidence="8" key="1">
    <citation type="submission" date="2024-09" db="EMBL/GenBank/DDBJ databases">
        <authorList>
            <person name="Sun Q."/>
        </authorList>
    </citation>
    <scope>NUCLEOTIDE SEQUENCE [LARGE SCALE GENOMIC DNA]</scope>
    <source>
        <strain evidence="8">JCM 31273</strain>
    </source>
</reference>
<dbReference type="Proteomes" id="UP001589595">
    <property type="component" value="Unassembled WGS sequence"/>
</dbReference>
<keyword evidence="6" id="KW-0378">Hydrolase</keyword>
<comment type="similarity">
    <text evidence="6">Belongs to the Mrp/NBP35 ATP-binding proteins family.</text>
</comment>